<dbReference type="PANTHER" id="PTHR37728">
    <property type="entry name" value="BNAA04G26730D PROTEIN"/>
    <property type="match status" value="1"/>
</dbReference>
<proteinExistence type="predicted"/>
<keyword evidence="3" id="KW-1185">Reference proteome</keyword>
<accession>A0A9Q1LH91</accession>
<protein>
    <submittedName>
        <fullName evidence="2">Uncharacterized protein</fullName>
    </submittedName>
</protein>
<organism evidence="2 3">
    <name type="scientific">Anisodus acutangulus</name>
    <dbReference type="NCBI Taxonomy" id="402998"/>
    <lineage>
        <taxon>Eukaryota</taxon>
        <taxon>Viridiplantae</taxon>
        <taxon>Streptophyta</taxon>
        <taxon>Embryophyta</taxon>
        <taxon>Tracheophyta</taxon>
        <taxon>Spermatophyta</taxon>
        <taxon>Magnoliopsida</taxon>
        <taxon>eudicotyledons</taxon>
        <taxon>Gunneridae</taxon>
        <taxon>Pentapetalae</taxon>
        <taxon>asterids</taxon>
        <taxon>lamiids</taxon>
        <taxon>Solanales</taxon>
        <taxon>Solanaceae</taxon>
        <taxon>Solanoideae</taxon>
        <taxon>Hyoscyameae</taxon>
        <taxon>Anisodus</taxon>
    </lineage>
</organism>
<gene>
    <name evidence="2" type="ORF">K7X08_016566</name>
</gene>
<dbReference type="Proteomes" id="UP001152561">
    <property type="component" value="Unassembled WGS sequence"/>
</dbReference>
<dbReference type="AlphaFoldDB" id="A0A9Q1LH91"/>
<evidence type="ECO:0000313" key="3">
    <source>
        <dbReference type="Proteomes" id="UP001152561"/>
    </source>
</evidence>
<dbReference type="EMBL" id="JAJAGQ010000019">
    <property type="protein sequence ID" value="KAJ8534838.1"/>
    <property type="molecule type" value="Genomic_DNA"/>
</dbReference>
<evidence type="ECO:0000256" key="1">
    <source>
        <dbReference type="SAM" id="MobiDB-lite"/>
    </source>
</evidence>
<sequence>MKILVHTLNKFISTSPHLFVLFEPPSLNRKQKIMWAAPPLTQSSPCIPHTQFTTTNPVAMISFPIPFATTKPAASCLSVGVPRKFQLYSQLRNLDLDNNSTTNTGNLGKAVVIAAVKSGSVAEQNTKKLRAKYRQQGAKEVVEEEKQGKNLSGFDVLRALEKVSAQKMKKKRNGRDSNSLLSRKLSGQGRNGRKEDEDLADYGNKIVRPLNIKEDWGTRLDQLETRLQELVDTTTA</sequence>
<feature type="region of interest" description="Disordered" evidence="1">
    <location>
        <begin position="165"/>
        <end position="201"/>
    </location>
</feature>
<reference evidence="3" key="1">
    <citation type="journal article" date="2023" name="Proc. Natl. Acad. Sci. U.S.A.">
        <title>Genomic and structural basis for evolution of tropane alkaloid biosynthesis.</title>
        <authorList>
            <person name="Wanga Y.-J."/>
            <person name="Taina T."/>
            <person name="Yua J.-Y."/>
            <person name="Lia J."/>
            <person name="Xua B."/>
            <person name="Chenc J."/>
            <person name="D'Auriad J.C."/>
            <person name="Huanga J.-P."/>
            <person name="Huanga S.-X."/>
        </authorList>
    </citation>
    <scope>NUCLEOTIDE SEQUENCE [LARGE SCALE GENOMIC DNA]</scope>
    <source>
        <strain evidence="3">cv. KIB-2019</strain>
    </source>
</reference>
<dbReference type="OrthoDB" id="1295485at2759"/>
<comment type="caution">
    <text evidence="2">The sequence shown here is derived from an EMBL/GenBank/DDBJ whole genome shotgun (WGS) entry which is preliminary data.</text>
</comment>
<dbReference type="PANTHER" id="PTHR37728:SF1">
    <property type="entry name" value="OS06G0132300 PROTEIN"/>
    <property type="match status" value="1"/>
</dbReference>
<name>A0A9Q1LH91_9SOLA</name>
<evidence type="ECO:0000313" key="2">
    <source>
        <dbReference type="EMBL" id="KAJ8534838.1"/>
    </source>
</evidence>